<dbReference type="Pfam" id="PF07238">
    <property type="entry name" value="PilZ"/>
    <property type="match status" value="1"/>
</dbReference>
<evidence type="ECO:0000313" key="2">
    <source>
        <dbReference type="EMBL" id="MBA4613683.1"/>
    </source>
</evidence>
<reference evidence="2 3" key="1">
    <citation type="submission" date="2020-07" db="EMBL/GenBank/DDBJ databases">
        <authorList>
            <person name="Li M."/>
        </authorList>
    </citation>
    <scope>NUCLEOTIDE SEQUENCE [LARGE SCALE GENOMIC DNA]</scope>
    <source>
        <strain evidence="2 3">DSM 23284</strain>
    </source>
</reference>
<dbReference type="RefSeq" id="WP_181761882.1">
    <property type="nucleotide sequence ID" value="NZ_BMCR01000001.1"/>
</dbReference>
<dbReference type="InterPro" id="IPR009875">
    <property type="entry name" value="PilZ_domain"/>
</dbReference>
<reference evidence="2 3" key="2">
    <citation type="submission" date="2020-08" db="EMBL/GenBank/DDBJ databases">
        <title>Stappia taiwanensis sp. nov., isolated from a coastal thermal spring.</title>
        <authorList>
            <person name="Kampfer P."/>
        </authorList>
    </citation>
    <scope>NUCLEOTIDE SEQUENCE [LARGE SCALE GENOMIC DNA]</scope>
    <source>
        <strain evidence="2 3">DSM 23284</strain>
    </source>
</reference>
<sequence>MTGPERRSSPRHRTLKSGKIVINGQSSVFDCRVRNLSENGALLKLPSTVSIPDRFELRVVNDDIRVIAVVRWRTGTDLGVQFEGPAPG</sequence>
<dbReference type="Proteomes" id="UP000559404">
    <property type="component" value="Unassembled WGS sequence"/>
</dbReference>
<feature type="domain" description="PilZ" evidence="1">
    <location>
        <begin position="5"/>
        <end position="84"/>
    </location>
</feature>
<dbReference type="AlphaFoldDB" id="A0A838Y3Z2"/>
<protein>
    <submittedName>
        <fullName evidence="2">PilZ domain-containing protein</fullName>
    </submittedName>
</protein>
<dbReference type="EMBL" id="JACEON010000022">
    <property type="protein sequence ID" value="MBA4613683.1"/>
    <property type="molecule type" value="Genomic_DNA"/>
</dbReference>
<organism evidence="2 3">
    <name type="scientific">Stappia taiwanensis</name>
    <dbReference type="NCBI Taxonomy" id="992267"/>
    <lineage>
        <taxon>Bacteria</taxon>
        <taxon>Pseudomonadati</taxon>
        <taxon>Pseudomonadota</taxon>
        <taxon>Alphaproteobacteria</taxon>
        <taxon>Hyphomicrobiales</taxon>
        <taxon>Stappiaceae</taxon>
        <taxon>Stappia</taxon>
    </lineage>
</organism>
<dbReference type="Gene3D" id="2.40.10.220">
    <property type="entry name" value="predicted glycosyltransferase like domains"/>
    <property type="match status" value="1"/>
</dbReference>
<proteinExistence type="predicted"/>
<evidence type="ECO:0000259" key="1">
    <source>
        <dbReference type="Pfam" id="PF07238"/>
    </source>
</evidence>
<dbReference type="SUPFAM" id="SSF141371">
    <property type="entry name" value="PilZ domain-like"/>
    <property type="match status" value="1"/>
</dbReference>
<keyword evidence="3" id="KW-1185">Reference proteome</keyword>
<dbReference type="GO" id="GO:0035438">
    <property type="term" value="F:cyclic-di-GMP binding"/>
    <property type="evidence" value="ECO:0007669"/>
    <property type="project" value="InterPro"/>
</dbReference>
<name>A0A838Y3Z2_9HYPH</name>
<evidence type="ECO:0000313" key="3">
    <source>
        <dbReference type="Proteomes" id="UP000559404"/>
    </source>
</evidence>
<accession>A0A838Y3Z2</accession>
<gene>
    <name evidence="2" type="ORF">H1W37_18650</name>
</gene>
<comment type="caution">
    <text evidence="2">The sequence shown here is derived from an EMBL/GenBank/DDBJ whole genome shotgun (WGS) entry which is preliminary data.</text>
</comment>